<evidence type="ECO:0000313" key="2">
    <source>
        <dbReference type="Proteomes" id="UP000616608"/>
    </source>
</evidence>
<keyword evidence="2" id="KW-1185">Reference proteome</keyword>
<name>A0A917G881_9BACI</name>
<dbReference type="Proteomes" id="UP000616608">
    <property type="component" value="Unassembled WGS sequence"/>
</dbReference>
<dbReference type="EMBL" id="BMJT01000007">
    <property type="protein sequence ID" value="GGG27721.1"/>
    <property type="molecule type" value="Genomic_DNA"/>
</dbReference>
<evidence type="ECO:0008006" key="3">
    <source>
        <dbReference type="Google" id="ProtNLM"/>
    </source>
</evidence>
<reference evidence="1" key="2">
    <citation type="submission" date="2020-09" db="EMBL/GenBank/DDBJ databases">
        <authorList>
            <person name="Sun Q."/>
            <person name="Zhou Y."/>
        </authorList>
    </citation>
    <scope>NUCLEOTIDE SEQUENCE</scope>
    <source>
        <strain evidence="1">CGMCC 1.15760</strain>
    </source>
</reference>
<proteinExistence type="predicted"/>
<dbReference type="Pfam" id="PF10978">
    <property type="entry name" value="DUF2785"/>
    <property type="match status" value="1"/>
</dbReference>
<evidence type="ECO:0000313" key="1">
    <source>
        <dbReference type="EMBL" id="GGG27721.1"/>
    </source>
</evidence>
<reference evidence="1" key="1">
    <citation type="journal article" date="2014" name="Int. J. Syst. Evol. Microbiol.">
        <title>Complete genome sequence of Corynebacterium casei LMG S-19264T (=DSM 44701T), isolated from a smear-ripened cheese.</title>
        <authorList>
            <consortium name="US DOE Joint Genome Institute (JGI-PGF)"/>
            <person name="Walter F."/>
            <person name="Albersmeier A."/>
            <person name="Kalinowski J."/>
            <person name="Ruckert C."/>
        </authorList>
    </citation>
    <scope>NUCLEOTIDE SEQUENCE</scope>
    <source>
        <strain evidence="1">CGMCC 1.15760</strain>
    </source>
</reference>
<dbReference type="RefSeq" id="WP_188615189.1">
    <property type="nucleotide sequence ID" value="NZ_BMJT01000007.1"/>
</dbReference>
<sequence>MQQELQKITQLTHTEFQHYLQHDKPQLLLDLIQSLQNTDPMIRDDFSYQTLFHCLRQQLLTSEQLTFLTHQLRDLLTLHDTEDAVFARSYAALLLADVIALDTEQQQIEPTCMQQTLVHISSFLMYENDTRNFVEGKGWANAIPFGADATIAAIKHPLFDDKTVPKILHGVKHILQLHTVYTHDEDERAAIILETLAHQQIPEPLLIEWVTQVFEQLNYTLFESGYTDHFFKQRTNTLHVLKTLYFYLKVKRCMPLLQETLYAYITQWHRLNA</sequence>
<comment type="caution">
    <text evidence="1">The sequence shown here is derived from an EMBL/GenBank/DDBJ whole genome shotgun (WGS) entry which is preliminary data.</text>
</comment>
<accession>A0A917G881</accession>
<gene>
    <name evidence="1" type="ORF">GCM10007425_22870</name>
</gene>
<protein>
    <recommendedName>
        <fullName evidence="3">DUF2785 domain-containing protein</fullName>
    </recommendedName>
</protein>
<dbReference type="AlphaFoldDB" id="A0A917G881"/>
<dbReference type="InterPro" id="IPR021247">
    <property type="entry name" value="DUF2785"/>
</dbReference>
<organism evidence="1 2">
    <name type="scientific">Lysinibacillus alkalisoli</name>
    <dbReference type="NCBI Taxonomy" id="1911548"/>
    <lineage>
        <taxon>Bacteria</taxon>
        <taxon>Bacillati</taxon>
        <taxon>Bacillota</taxon>
        <taxon>Bacilli</taxon>
        <taxon>Bacillales</taxon>
        <taxon>Bacillaceae</taxon>
        <taxon>Lysinibacillus</taxon>
    </lineage>
</organism>